<keyword evidence="3" id="KW-0203">Cytokinin biosynthesis</keyword>
<dbReference type="SUPFAM" id="SSF102405">
    <property type="entry name" value="MCP/YpsA-like"/>
    <property type="match status" value="1"/>
</dbReference>
<reference evidence="4 5" key="1">
    <citation type="submission" date="2023-12" db="EMBL/GenBank/DDBJ databases">
        <title>Whole-genome sequencing of halo(alkali)philic microorganisms from hypersaline lakes.</title>
        <authorList>
            <person name="Sorokin D.Y."/>
            <person name="Merkel A.Y."/>
            <person name="Messina E."/>
            <person name="Yakimov M."/>
        </authorList>
    </citation>
    <scope>NUCLEOTIDE SEQUENCE [LARGE SCALE GENOMIC DNA]</scope>
    <source>
        <strain evidence="4 5">AB-CW1</strain>
    </source>
</reference>
<evidence type="ECO:0000313" key="4">
    <source>
        <dbReference type="EMBL" id="MEA5444717.1"/>
    </source>
</evidence>
<evidence type="ECO:0000256" key="2">
    <source>
        <dbReference type="ARBA" id="ARBA00006763"/>
    </source>
</evidence>
<evidence type="ECO:0000256" key="1">
    <source>
        <dbReference type="ARBA" id="ARBA00000274"/>
    </source>
</evidence>
<sequence>MSNVCVFCGSRHGRNPDYTRLAHNLGAALAEQGHGLVYGGGRVGLMGVMADAAMAAGGKVLGVIPESLESREVGHRNITRLEVVSDMLSRKQRMIELSDAFIALAGGLGTLDELFEVLTWRQLGLIDEPIILLDPFEDFTGIRSWMDHACRQGFMDPEHRDMLVVAHSPQEALEQLTPRAAAS</sequence>
<dbReference type="InterPro" id="IPR005269">
    <property type="entry name" value="LOG"/>
</dbReference>
<dbReference type="PANTHER" id="PTHR31223">
    <property type="entry name" value="LOG FAMILY PROTEIN YJL055W"/>
    <property type="match status" value="1"/>
</dbReference>
<dbReference type="PANTHER" id="PTHR31223:SF70">
    <property type="entry name" value="LOG FAMILY PROTEIN YJL055W"/>
    <property type="match status" value="1"/>
</dbReference>
<accession>A0AAP6MLK9</accession>
<comment type="caution">
    <text evidence="4">The sequence shown here is derived from an EMBL/GenBank/DDBJ whole genome shotgun (WGS) entry which is preliminary data.</text>
</comment>
<name>A0AAP6MLK9_9GAMM</name>
<dbReference type="GO" id="GO:0008714">
    <property type="term" value="F:AMP nucleosidase activity"/>
    <property type="evidence" value="ECO:0007669"/>
    <property type="project" value="UniProtKB-EC"/>
</dbReference>
<gene>
    <name evidence="4" type="ORF">VCB98_02675</name>
</gene>
<dbReference type="Pfam" id="PF03641">
    <property type="entry name" value="Lysine_decarbox"/>
    <property type="match status" value="1"/>
</dbReference>
<dbReference type="AlphaFoldDB" id="A0AAP6MLK9"/>
<protein>
    <recommendedName>
        <fullName evidence="3">Cytokinin riboside 5'-monophosphate phosphoribohydrolase</fullName>
        <ecNumber evidence="3">3.2.2.n1</ecNumber>
    </recommendedName>
</protein>
<comment type="similarity">
    <text evidence="2 3">Belongs to the LOG family.</text>
</comment>
<dbReference type="RefSeq" id="WP_346050213.1">
    <property type="nucleotide sequence ID" value="NZ_JAYGII010000003.1"/>
</dbReference>
<keyword evidence="3" id="KW-0378">Hydrolase</keyword>
<dbReference type="EMBL" id="JAYGII010000003">
    <property type="protein sequence ID" value="MEA5444717.1"/>
    <property type="molecule type" value="Genomic_DNA"/>
</dbReference>
<dbReference type="Gene3D" id="3.40.50.450">
    <property type="match status" value="1"/>
</dbReference>
<dbReference type="InterPro" id="IPR031100">
    <property type="entry name" value="LOG_fam"/>
</dbReference>
<dbReference type="GO" id="GO:0005829">
    <property type="term" value="C:cytosol"/>
    <property type="evidence" value="ECO:0007669"/>
    <property type="project" value="TreeGrafter"/>
</dbReference>
<dbReference type="EC" id="3.2.2.n1" evidence="3"/>
<dbReference type="GO" id="GO:0009691">
    <property type="term" value="P:cytokinin biosynthetic process"/>
    <property type="evidence" value="ECO:0007669"/>
    <property type="project" value="UniProtKB-UniRule"/>
</dbReference>
<dbReference type="Proteomes" id="UP001302316">
    <property type="component" value="Unassembled WGS sequence"/>
</dbReference>
<dbReference type="NCBIfam" id="TIGR00730">
    <property type="entry name" value="Rossman fold protein, TIGR00730 family"/>
    <property type="match status" value="1"/>
</dbReference>
<keyword evidence="5" id="KW-1185">Reference proteome</keyword>
<organism evidence="4 5">
    <name type="scientific">Natronospira elongata</name>
    <dbReference type="NCBI Taxonomy" id="3110268"/>
    <lineage>
        <taxon>Bacteria</taxon>
        <taxon>Pseudomonadati</taxon>
        <taxon>Pseudomonadota</taxon>
        <taxon>Gammaproteobacteria</taxon>
        <taxon>Natronospirales</taxon>
        <taxon>Natronospiraceae</taxon>
        <taxon>Natronospira</taxon>
    </lineage>
</organism>
<evidence type="ECO:0000313" key="5">
    <source>
        <dbReference type="Proteomes" id="UP001302316"/>
    </source>
</evidence>
<comment type="catalytic activity">
    <reaction evidence="1">
        <text>AMP + H2O = D-ribose 5-phosphate + adenine</text>
        <dbReference type="Rhea" id="RHEA:20129"/>
        <dbReference type="ChEBI" id="CHEBI:15377"/>
        <dbReference type="ChEBI" id="CHEBI:16708"/>
        <dbReference type="ChEBI" id="CHEBI:78346"/>
        <dbReference type="ChEBI" id="CHEBI:456215"/>
        <dbReference type="EC" id="3.2.2.4"/>
    </reaction>
</comment>
<proteinExistence type="inferred from homology"/>
<evidence type="ECO:0000256" key="3">
    <source>
        <dbReference type="RuleBase" id="RU363015"/>
    </source>
</evidence>